<evidence type="ECO:0000313" key="4">
    <source>
        <dbReference type="Proteomes" id="UP000324285"/>
    </source>
</evidence>
<dbReference type="PANTHER" id="PTHR30251:SF4">
    <property type="entry name" value="SLR1668 PROTEIN"/>
    <property type="match status" value="1"/>
</dbReference>
<evidence type="ECO:0000256" key="1">
    <source>
        <dbReference type="SAM" id="SignalP"/>
    </source>
</evidence>
<feature type="signal peptide" evidence="1">
    <location>
        <begin position="1"/>
        <end position="23"/>
    </location>
</feature>
<feature type="domain" description="Pili assembly chaperone N-terminal" evidence="2">
    <location>
        <begin position="27"/>
        <end position="141"/>
    </location>
</feature>
<dbReference type="PANTHER" id="PTHR30251">
    <property type="entry name" value="PILUS ASSEMBLY CHAPERONE"/>
    <property type="match status" value="1"/>
</dbReference>
<feature type="chain" id="PRO_5023091996" evidence="1">
    <location>
        <begin position="24"/>
        <end position="241"/>
    </location>
</feature>
<dbReference type="GO" id="GO:0071555">
    <property type="term" value="P:cell wall organization"/>
    <property type="evidence" value="ECO:0007669"/>
    <property type="project" value="InterPro"/>
</dbReference>
<dbReference type="InterPro" id="IPR050643">
    <property type="entry name" value="Periplasmic_pilus_chap"/>
</dbReference>
<protein>
    <submittedName>
        <fullName evidence="3">Molecular chaperone</fullName>
    </submittedName>
</protein>
<evidence type="ECO:0000313" key="3">
    <source>
        <dbReference type="EMBL" id="QEM81169.1"/>
    </source>
</evidence>
<dbReference type="RefSeq" id="WP_149284183.1">
    <property type="nucleotide sequence ID" value="NZ_CP038437.2"/>
</dbReference>
<dbReference type="SUPFAM" id="SSF49354">
    <property type="entry name" value="PapD-like"/>
    <property type="match status" value="1"/>
</dbReference>
<keyword evidence="4" id="KW-1185">Reference proteome</keyword>
<gene>
    <name evidence="3" type="ORF">E4T21_06170</name>
</gene>
<dbReference type="InterPro" id="IPR008962">
    <property type="entry name" value="PapD-like_sf"/>
</dbReference>
<keyword evidence="1" id="KW-0732">Signal</keyword>
<dbReference type="AlphaFoldDB" id="A0A5C1NHJ6"/>
<dbReference type="InterPro" id="IPR013783">
    <property type="entry name" value="Ig-like_fold"/>
</dbReference>
<dbReference type="OrthoDB" id="511700at2"/>
<dbReference type="Pfam" id="PF00345">
    <property type="entry name" value="PapD_N"/>
    <property type="match status" value="1"/>
</dbReference>
<name>A0A5C1NHJ6_9GAMM</name>
<proteinExistence type="predicted"/>
<dbReference type="Gene3D" id="2.60.40.10">
    <property type="entry name" value="Immunoglobulins"/>
    <property type="match status" value="1"/>
</dbReference>
<sequence>MRSIARFVTCFITALSLSAPSVAASLRVAPVILDLSAPTSASTIRIWNDAQRPINVQVRVFRWTQQNGNDVYETASDVAASPPITTLQPGGENIVRIVRTTKQPVQAEESYRLVVDELPSPSRQHAGTVTLVVRHSIPVFFAEPDVKDAHPSWSVEKRQNGYMVSVRNDGDRRFKVSNLSLISDGTVVAQHEGLVGYVLGSSTASWFVPEKGRSDISEGAVTITADSETGRFDATARISGG</sequence>
<dbReference type="KEGG" id="hbh:E4T21_06170"/>
<reference evidence="3" key="1">
    <citation type="submission" date="2021-02" db="EMBL/GenBank/DDBJ databases">
        <title>Strain Y2R2, a novel species of the genus Halomonas.</title>
        <authorList>
            <person name="Huang H."/>
        </authorList>
    </citation>
    <scope>NUCLEOTIDE SEQUENCE</scope>
    <source>
        <strain evidence="3">Y2R2</strain>
    </source>
</reference>
<dbReference type="InterPro" id="IPR016147">
    <property type="entry name" value="Pili_assmbl_chaperone_N"/>
</dbReference>
<evidence type="ECO:0000259" key="2">
    <source>
        <dbReference type="Pfam" id="PF00345"/>
    </source>
</evidence>
<accession>A0A5C1NHJ6</accession>
<dbReference type="EMBL" id="CP038437">
    <property type="protein sequence ID" value="QEM81169.1"/>
    <property type="molecule type" value="Genomic_DNA"/>
</dbReference>
<dbReference type="Proteomes" id="UP000324285">
    <property type="component" value="Chromosome"/>
</dbReference>
<dbReference type="GO" id="GO:0030288">
    <property type="term" value="C:outer membrane-bounded periplasmic space"/>
    <property type="evidence" value="ECO:0007669"/>
    <property type="project" value="InterPro"/>
</dbReference>
<organism evidence="3 4">
    <name type="scientific">Halomonas binhaiensis</name>
    <dbReference type="NCBI Taxonomy" id="2562282"/>
    <lineage>
        <taxon>Bacteria</taxon>
        <taxon>Pseudomonadati</taxon>
        <taxon>Pseudomonadota</taxon>
        <taxon>Gammaproteobacteria</taxon>
        <taxon>Oceanospirillales</taxon>
        <taxon>Halomonadaceae</taxon>
        <taxon>Halomonas</taxon>
    </lineage>
</organism>